<gene>
    <name evidence="8" type="ORF">N0V93_005420</name>
</gene>
<evidence type="ECO:0000256" key="4">
    <source>
        <dbReference type="ARBA" id="ARBA00022827"/>
    </source>
</evidence>
<evidence type="ECO:0000256" key="1">
    <source>
        <dbReference type="ARBA" id="ARBA00001974"/>
    </source>
</evidence>
<name>A0A9W8YUK6_9PEZI</name>
<evidence type="ECO:0000256" key="5">
    <source>
        <dbReference type="ARBA" id="ARBA00022857"/>
    </source>
</evidence>
<keyword evidence="4" id="KW-0274">FAD</keyword>
<dbReference type="GO" id="GO:0004499">
    <property type="term" value="F:N,N-dimethylaniline monooxygenase activity"/>
    <property type="evidence" value="ECO:0007669"/>
    <property type="project" value="InterPro"/>
</dbReference>
<dbReference type="PANTHER" id="PTHR43098">
    <property type="entry name" value="L-ORNITHINE N(5)-MONOOXYGENASE-RELATED"/>
    <property type="match status" value="1"/>
</dbReference>
<evidence type="ECO:0000256" key="2">
    <source>
        <dbReference type="ARBA" id="ARBA00010139"/>
    </source>
</evidence>
<keyword evidence="9" id="KW-1185">Reference proteome</keyword>
<keyword evidence="7" id="KW-0503">Monooxygenase</keyword>
<dbReference type="PANTHER" id="PTHR43098:SF3">
    <property type="entry name" value="L-ORNITHINE N(5)-MONOOXYGENASE-RELATED"/>
    <property type="match status" value="1"/>
</dbReference>
<evidence type="ECO:0000256" key="6">
    <source>
        <dbReference type="ARBA" id="ARBA00023002"/>
    </source>
</evidence>
<dbReference type="SUPFAM" id="SSF51905">
    <property type="entry name" value="FAD/NAD(P)-binding domain"/>
    <property type="match status" value="3"/>
</dbReference>
<dbReference type="Pfam" id="PF00743">
    <property type="entry name" value="FMO-like"/>
    <property type="match status" value="1"/>
</dbReference>
<accession>A0A9W8YUK6</accession>
<dbReference type="AlphaFoldDB" id="A0A9W8YUK6"/>
<keyword evidence="5" id="KW-0521">NADP</keyword>
<evidence type="ECO:0008006" key="10">
    <source>
        <dbReference type="Google" id="ProtNLM"/>
    </source>
</evidence>
<keyword evidence="6" id="KW-0560">Oxidoreductase</keyword>
<evidence type="ECO:0000313" key="9">
    <source>
        <dbReference type="Proteomes" id="UP001140453"/>
    </source>
</evidence>
<dbReference type="GO" id="GO:0050660">
    <property type="term" value="F:flavin adenine dinucleotide binding"/>
    <property type="evidence" value="ECO:0007669"/>
    <property type="project" value="InterPro"/>
</dbReference>
<dbReference type="InterPro" id="IPR020946">
    <property type="entry name" value="Flavin_mOase-like"/>
</dbReference>
<sequence length="539" mass="61208">MASNSDDLTELDALIVGAGFGGVYQVKVLRDQGFKVKLVERGGDFGGVWYWNRYPGARVDSPVPFYEYDDPALWSSWKWKQKFPESGEIRAYFAHVVEKWDIRKDTLFNVSVQAATWNVGESRWTIKTEGGQSFKAKYFLLNTGFAAKRHIPDWRGIENFKGNFLHPSYWPQEEPVLRGKRIAIIGTGSTGIQLAQDLAPIAGNLVVFQRTPNTSLPMGQINFANGEQGLPRTQYPEIFRGRTNSYGGFDYNFLDRDTFGDSAEERQEVYENLWGKGDFKFWLANYRDMLFVKSANNEAYRFWRDKTRARIHDQRCRDLLAPMEPPYAFGLKRISLENRYFEIFNEDHVQLVDVNADPIEEVTELGIKTSGKEWEFDFIICATGYDAITGGLAQIDIRGTSDETLKDHWKSGTYTYLGMACSGFPNMFFTYGPQAPTALCNGPTCAQVQGDWIAGVMEYMTSKGLQSIEAERSSEEEWRQTVLAIADSSLISTTKSWYMGDNIPGKPREPYIYLGGVPNYHKALNDSATNNYSGFTLRA</sequence>
<dbReference type="GO" id="GO:0050661">
    <property type="term" value="F:NADP binding"/>
    <property type="evidence" value="ECO:0007669"/>
    <property type="project" value="InterPro"/>
</dbReference>
<dbReference type="InterPro" id="IPR050775">
    <property type="entry name" value="FAD-binding_Monooxygenases"/>
</dbReference>
<dbReference type="OrthoDB" id="66881at2759"/>
<protein>
    <recommendedName>
        <fullName evidence="10">Cyclopentanone 1,2-monooxygenase</fullName>
    </recommendedName>
</protein>
<evidence type="ECO:0000256" key="3">
    <source>
        <dbReference type="ARBA" id="ARBA00022630"/>
    </source>
</evidence>
<comment type="caution">
    <text evidence="8">The sequence shown here is derived from an EMBL/GenBank/DDBJ whole genome shotgun (WGS) entry which is preliminary data.</text>
</comment>
<organism evidence="8 9">
    <name type="scientific">Gnomoniopsis smithogilvyi</name>
    <dbReference type="NCBI Taxonomy" id="1191159"/>
    <lineage>
        <taxon>Eukaryota</taxon>
        <taxon>Fungi</taxon>
        <taxon>Dikarya</taxon>
        <taxon>Ascomycota</taxon>
        <taxon>Pezizomycotina</taxon>
        <taxon>Sordariomycetes</taxon>
        <taxon>Sordariomycetidae</taxon>
        <taxon>Diaporthales</taxon>
        <taxon>Gnomoniaceae</taxon>
        <taxon>Gnomoniopsis</taxon>
    </lineage>
</organism>
<comment type="similarity">
    <text evidence="2">Belongs to the FAD-binding monooxygenase family.</text>
</comment>
<dbReference type="Proteomes" id="UP001140453">
    <property type="component" value="Unassembled WGS sequence"/>
</dbReference>
<reference evidence="8" key="1">
    <citation type="submission" date="2022-10" db="EMBL/GenBank/DDBJ databases">
        <title>Tapping the CABI collections for fungal endophytes: first genome assemblies for Collariella, Neodidymelliopsis, Ascochyta clinopodiicola, Didymella pomorum, Didymosphaeria variabile, Neocosmospora piperis and Neocucurbitaria cava.</title>
        <authorList>
            <person name="Hill R."/>
        </authorList>
    </citation>
    <scope>NUCLEOTIDE SEQUENCE</scope>
    <source>
        <strain evidence="8">IMI 355082</strain>
    </source>
</reference>
<evidence type="ECO:0000313" key="8">
    <source>
        <dbReference type="EMBL" id="KAJ4391800.1"/>
    </source>
</evidence>
<dbReference type="InterPro" id="IPR036188">
    <property type="entry name" value="FAD/NAD-bd_sf"/>
</dbReference>
<proteinExistence type="inferred from homology"/>
<dbReference type="Gene3D" id="3.50.50.60">
    <property type="entry name" value="FAD/NAD(P)-binding domain"/>
    <property type="match status" value="2"/>
</dbReference>
<evidence type="ECO:0000256" key="7">
    <source>
        <dbReference type="ARBA" id="ARBA00023033"/>
    </source>
</evidence>
<keyword evidence="3" id="KW-0285">Flavoprotein</keyword>
<dbReference type="EMBL" id="JAPEVB010000003">
    <property type="protein sequence ID" value="KAJ4391800.1"/>
    <property type="molecule type" value="Genomic_DNA"/>
</dbReference>
<comment type="cofactor">
    <cofactor evidence="1">
        <name>FAD</name>
        <dbReference type="ChEBI" id="CHEBI:57692"/>
    </cofactor>
</comment>